<gene>
    <name evidence="3" type="ORF">ASTO00021_LOCUS12004</name>
</gene>
<feature type="compositionally biased region" description="Polar residues" evidence="1">
    <location>
        <begin position="230"/>
        <end position="241"/>
    </location>
</feature>
<sequence length="290" mass="33949">MATNTFDSQDVVPEISKEKGLGSANLDDENENLVVSGTKRKRNARKRLTTADLMNNPKGFTALYEQSFANFKPSYSNPVVDLEKLLQRYVDWAFMINPVDFSEFLNQFKSLRKDEINQYLNDLREKQYEKIYRIREKRQKNNDEDEADYNKPQIITGSLSGDDDSDDDNRNNVEQTSESAQQEKHFMSDDDKNRETFLSMEERIRRNRELAQEKLRLKKLKQSKQKHPDSTSQKQPDSTSFFPDEAEMDNLLAQEAQVEYEPDKDEFDIAFEKDTQSQISQTQPTQLVRL</sequence>
<reference evidence="3" key="1">
    <citation type="submission" date="2021-01" db="EMBL/GenBank/DDBJ databases">
        <authorList>
            <person name="Corre E."/>
            <person name="Pelletier E."/>
            <person name="Niang G."/>
            <person name="Scheremetjew M."/>
            <person name="Finn R."/>
            <person name="Kale V."/>
            <person name="Holt S."/>
            <person name="Cochrane G."/>
            <person name="Meng A."/>
            <person name="Brown T."/>
            <person name="Cohen L."/>
        </authorList>
    </citation>
    <scope>NUCLEOTIDE SEQUENCE</scope>
    <source>
        <strain evidence="3">GSBS06</strain>
    </source>
</reference>
<protein>
    <recommendedName>
        <fullName evidence="2">Chromosome segregation in meiosis protein 3 domain-containing protein</fullName>
    </recommendedName>
</protein>
<feature type="compositionally biased region" description="Basic and acidic residues" evidence="1">
    <location>
        <begin position="181"/>
        <end position="194"/>
    </location>
</feature>
<feature type="domain" description="Chromosome segregation in meiosis protein 3" evidence="2">
    <location>
        <begin position="52"/>
        <end position="127"/>
    </location>
</feature>
<evidence type="ECO:0000259" key="2">
    <source>
        <dbReference type="Pfam" id="PF07962"/>
    </source>
</evidence>
<accession>A0A7S3UZK1</accession>
<evidence type="ECO:0000256" key="1">
    <source>
        <dbReference type="SAM" id="MobiDB-lite"/>
    </source>
</evidence>
<evidence type="ECO:0000313" key="3">
    <source>
        <dbReference type="EMBL" id="CAE0441887.1"/>
    </source>
</evidence>
<dbReference type="AlphaFoldDB" id="A0A7S3UZK1"/>
<proteinExistence type="predicted"/>
<dbReference type="GO" id="GO:0005634">
    <property type="term" value="C:nucleus"/>
    <property type="evidence" value="ECO:0007669"/>
    <property type="project" value="InterPro"/>
</dbReference>
<dbReference type="GO" id="GO:0006974">
    <property type="term" value="P:DNA damage response"/>
    <property type="evidence" value="ECO:0007669"/>
    <property type="project" value="InterPro"/>
</dbReference>
<dbReference type="GO" id="GO:0031297">
    <property type="term" value="P:replication fork processing"/>
    <property type="evidence" value="ECO:0007669"/>
    <property type="project" value="InterPro"/>
</dbReference>
<organism evidence="3">
    <name type="scientific">Aplanochytrium stocchinoi</name>
    <dbReference type="NCBI Taxonomy" id="215587"/>
    <lineage>
        <taxon>Eukaryota</taxon>
        <taxon>Sar</taxon>
        <taxon>Stramenopiles</taxon>
        <taxon>Bigyra</taxon>
        <taxon>Labyrinthulomycetes</taxon>
        <taxon>Thraustochytrida</taxon>
        <taxon>Thraustochytriidae</taxon>
        <taxon>Aplanochytrium</taxon>
    </lineage>
</organism>
<feature type="region of interest" description="Disordered" evidence="1">
    <location>
        <begin position="219"/>
        <end position="243"/>
    </location>
</feature>
<dbReference type="InterPro" id="IPR012923">
    <property type="entry name" value="Csm3"/>
</dbReference>
<feature type="region of interest" description="Disordered" evidence="1">
    <location>
        <begin position="139"/>
        <end position="194"/>
    </location>
</feature>
<dbReference type="Pfam" id="PF07962">
    <property type="entry name" value="Swi3"/>
    <property type="match status" value="1"/>
</dbReference>
<dbReference type="EMBL" id="HBIN01015820">
    <property type="protein sequence ID" value="CAE0441887.1"/>
    <property type="molecule type" value="Transcribed_RNA"/>
</dbReference>
<name>A0A7S3UZK1_9STRA</name>